<evidence type="ECO:0000256" key="2">
    <source>
        <dbReference type="ARBA" id="ARBA00022840"/>
    </source>
</evidence>
<evidence type="ECO:0000313" key="5">
    <source>
        <dbReference type="Proteomes" id="UP001596432"/>
    </source>
</evidence>
<dbReference type="InterPro" id="IPR027417">
    <property type="entry name" value="P-loop_NTPase"/>
</dbReference>
<dbReference type="AlphaFoldDB" id="A0ABD5Y3B1"/>
<dbReference type="Pfam" id="PF13614">
    <property type="entry name" value="AAA_31"/>
    <property type="match status" value="1"/>
</dbReference>
<keyword evidence="5" id="KW-1185">Reference proteome</keyword>
<gene>
    <name evidence="4" type="ORF">ACFQMA_16250</name>
</gene>
<dbReference type="Proteomes" id="UP001596432">
    <property type="component" value="Unassembled WGS sequence"/>
</dbReference>
<evidence type="ECO:0000259" key="3">
    <source>
        <dbReference type="Pfam" id="PF13614"/>
    </source>
</evidence>
<evidence type="ECO:0000313" key="4">
    <source>
        <dbReference type="EMBL" id="MFC7141376.1"/>
    </source>
</evidence>
<dbReference type="EMBL" id="JBHTAS010000001">
    <property type="protein sequence ID" value="MFC7141376.1"/>
    <property type="molecule type" value="Genomic_DNA"/>
</dbReference>
<dbReference type="PANTHER" id="PTHR43384:SF6">
    <property type="entry name" value="SEPTUM SITE-DETERMINING PROTEIN MIND HOMOLOG, CHLOROPLASTIC"/>
    <property type="match status" value="1"/>
</dbReference>
<keyword evidence="2" id="KW-0067">ATP-binding</keyword>
<comment type="caution">
    <text evidence="4">The sequence shown here is derived from an EMBL/GenBank/DDBJ whole genome shotgun (WGS) entry which is preliminary data.</text>
</comment>
<evidence type="ECO:0000256" key="1">
    <source>
        <dbReference type="ARBA" id="ARBA00022741"/>
    </source>
</evidence>
<dbReference type="GeneID" id="78821689"/>
<organism evidence="4 5">
    <name type="scientific">Halosimplex aquaticum</name>
    <dbReference type="NCBI Taxonomy" id="3026162"/>
    <lineage>
        <taxon>Archaea</taxon>
        <taxon>Methanobacteriati</taxon>
        <taxon>Methanobacteriota</taxon>
        <taxon>Stenosarchaea group</taxon>
        <taxon>Halobacteria</taxon>
        <taxon>Halobacteriales</taxon>
        <taxon>Haloarculaceae</taxon>
        <taxon>Halosimplex</taxon>
    </lineage>
</organism>
<protein>
    <submittedName>
        <fullName evidence="4">ParA family protein</fullName>
    </submittedName>
</protein>
<keyword evidence="1" id="KW-0547">Nucleotide-binding</keyword>
<proteinExistence type="predicted"/>
<dbReference type="InterPro" id="IPR025669">
    <property type="entry name" value="AAA_dom"/>
</dbReference>
<dbReference type="SUPFAM" id="SSF52540">
    <property type="entry name" value="P-loop containing nucleoside triphosphate hydrolases"/>
    <property type="match status" value="1"/>
</dbReference>
<reference evidence="4 5" key="1">
    <citation type="journal article" date="2019" name="Int. J. Syst. Evol. Microbiol.">
        <title>The Global Catalogue of Microorganisms (GCM) 10K type strain sequencing project: providing services to taxonomists for standard genome sequencing and annotation.</title>
        <authorList>
            <consortium name="The Broad Institute Genomics Platform"/>
            <consortium name="The Broad Institute Genome Sequencing Center for Infectious Disease"/>
            <person name="Wu L."/>
            <person name="Ma J."/>
        </authorList>
    </citation>
    <scope>NUCLEOTIDE SEQUENCE [LARGE SCALE GENOMIC DNA]</scope>
    <source>
        <strain evidence="4 5">XZYJT29</strain>
    </source>
</reference>
<name>A0ABD5Y3B1_9EURY</name>
<sequence length="251" mass="25461">MTGTQGSGEVYAVVSGVGGAGATRLSAEFAAALARDGRDVTVVDASFTTQGLAALVPERIDPDLTRVLTDDRPLQEAERTLSLDLPGTVTVTPALASFERLARAKTSECARRLAERLSAAADRYDAVFVDVPPVGANQAVAAVTAADAVALVVPDSERGVDAVPRHCDRLGDVDAGVDAVVANRGDPESPTVDAADAVVPPSEAAALSESPAAVEPAEFSVAVGSAVETVTGVEVDLPEPDSSSVADYLPG</sequence>
<feature type="domain" description="AAA" evidence="3">
    <location>
        <begin position="10"/>
        <end position="155"/>
    </location>
</feature>
<dbReference type="PANTHER" id="PTHR43384">
    <property type="entry name" value="SEPTUM SITE-DETERMINING PROTEIN MIND HOMOLOG, CHLOROPLASTIC-RELATED"/>
    <property type="match status" value="1"/>
</dbReference>
<dbReference type="Gene3D" id="3.40.50.300">
    <property type="entry name" value="P-loop containing nucleotide triphosphate hydrolases"/>
    <property type="match status" value="1"/>
</dbReference>
<dbReference type="InterPro" id="IPR050625">
    <property type="entry name" value="ParA/MinD_ATPase"/>
</dbReference>
<dbReference type="GO" id="GO:0005524">
    <property type="term" value="F:ATP binding"/>
    <property type="evidence" value="ECO:0007669"/>
    <property type="project" value="UniProtKB-KW"/>
</dbReference>
<dbReference type="RefSeq" id="WP_274322461.1">
    <property type="nucleotide sequence ID" value="NZ_CP118158.1"/>
</dbReference>
<accession>A0ABD5Y3B1</accession>